<evidence type="ECO:0000313" key="1">
    <source>
        <dbReference type="EMBL" id="EEY54660.1"/>
    </source>
</evidence>
<keyword evidence="2" id="KW-1185">Reference proteome</keyword>
<dbReference type="HOGENOM" id="CLU_1879475_0_0_1"/>
<dbReference type="OrthoDB" id="1688044at2759"/>
<evidence type="ECO:0000313" key="2">
    <source>
        <dbReference type="Proteomes" id="UP000006643"/>
    </source>
</evidence>
<dbReference type="EMBL" id="DS028252">
    <property type="protein sequence ID" value="EEY54660.1"/>
    <property type="molecule type" value="Genomic_DNA"/>
</dbReference>
<dbReference type="InParanoid" id="D0P1M8"/>
<accession>D0P1M8</accession>
<organism evidence="1 2">
    <name type="scientific">Phytophthora infestans (strain T30-4)</name>
    <name type="common">Potato late blight agent</name>
    <dbReference type="NCBI Taxonomy" id="403677"/>
    <lineage>
        <taxon>Eukaryota</taxon>
        <taxon>Sar</taxon>
        <taxon>Stramenopiles</taxon>
        <taxon>Oomycota</taxon>
        <taxon>Peronosporomycetes</taxon>
        <taxon>Peronosporales</taxon>
        <taxon>Peronosporaceae</taxon>
        <taxon>Phytophthora</taxon>
    </lineage>
</organism>
<dbReference type="AlphaFoldDB" id="D0P1M8"/>
<protein>
    <submittedName>
        <fullName evidence="1">Uncharacterized protein</fullName>
    </submittedName>
</protein>
<dbReference type="KEGG" id="pif:PITG_19970"/>
<dbReference type="Gene3D" id="3.40.50.970">
    <property type="match status" value="1"/>
</dbReference>
<dbReference type="GeneID" id="9463965"/>
<dbReference type="eggNOG" id="KOG0560">
    <property type="taxonomic scope" value="Eukaryota"/>
</dbReference>
<dbReference type="RefSeq" id="XP_002895801.1">
    <property type="nucleotide sequence ID" value="XM_002895755.1"/>
</dbReference>
<dbReference type="Proteomes" id="UP000006643">
    <property type="component" value="Unassembled WGS sequence"/>
</dbReference>
<name>D0P1M8_PHYIT</name>
<dbReference type="VEuPathDB" id="FungiDB:PITG_19970"/>
<sequence>MLLQLFEKCAVIANLVRSETVWKAQDKTASDDVALENGEFGFGVHLGILAKRQELQDKVKTLVSSEHTKDIVSQRLLECLVHWCEKQPKHEELANEIAILLENEQHQCGLLAEIYALKQYFAPLSQCLPVVKMSTF</sequence>
<dbReference type="STRING" id="403677.D0P1M8"/>
<gene>
    <name evidence="1" type="ORF">PITG_19970</name>
</gene>
<proteinExistence type="predicted"/>
<reference evidence="2" key="1">
    <citation type="journal article" date="2009" name="Nature">
        <title>Genome sequence and analysis of the Irish potato famine pathogen Phytophthora infestans.</title>
        <authorList>
            <consortium name="The Broad Institute Genome Sequencing Platform"/>
            <person name="Haas B.J."/>
            <person name="Kamoun S."/>
            <person name="Zody M.C."/>
            <person name="Jiang R.H."/>
            <person name="Handsaker R.E."/>
            <person name="Cano L.M."/>
            <person name="Grabherr M."/>
            <person name="Kodira C.D."/>
            <person name="Raffaele S."/>
            <person name="Torto-Alalibo T."/>
            <person name="Bozkurt T.O."/>
            <person name="Ah-Fong A.M."/>
            <person name="Alvarado L."/>
            <person name="Anderson V.L."/>
            <person name="Armstrong M.R."/>
            <person name="Avrova A."/>
            <person name="Baxter L."/>
            <person name="Beynon J."/>
            <person name="Boevink P.C."/>
            <person name="Bollmann S.R."/>
            <person name="Bos J.I."/>
            <person name="Bulone V."/>
            <person name="Cai G."/>
            <person name="Cakir C."/>
            <person name="Carrington J.C."/>
            <person name="Chawner M."/>
            <person name="Conti L."/>
            <person name="Costanzo S."/>
            <person name="Ewan R."/>
            <person name="Fahlgren N."/>
            <person name="Fischbach M.A."/>
            <person name="Fugelstad J."/>
            <person name="Gilroy E.M."/>
            <person name="Gnerre S."/>
            <person name="Green P.J."/>
            <person name="Grenville-Briggs L.J."/>
            <person name="Griffith J."/>
            <person name="Grunwald N.J."/>
            <person name="Horn K."/>
            <person name="Horner N.R."/>
            <person name="Hu C.H."/>
            <person name="Huitema E."/>
            <person name="Jeong D.H."/>
            <person name="Jones A.M."/>
            <person name="Jones J.D."/>
            <person name="Jones R.W."/>
            <person name="Karlsson E.K."/>
            <person name="Kunjeti S.G."/>
            <person name="Lamour K."/>
            <person name="Liu Z."/>
            <person name="Ma L."/>
            <person name="Maclean D."/>
            <person name="Chibucos M.C."/>
            <person name="McDonald H."/>
            <person name="McWalters J."/>
            <person name="Meijer H.J."/>
            <person name="Morgan W."/>
            <person name="Morris P.F."/>
            <person name="Munro C.A."/>
            <person name="O'Neill K."/>
            <person name="Ospina-Giraldo M."/>
            <person name="Pinzon A."/>
            <person name="Pritchard L."/>
            <person name="Ramsahoye B."/>
            <person name="Ren Q."/>
            <person name="Restrepo S."/>
            <person name="Roy S."/>
            <person name="Sadanandom A."/>
            <person name="Savidor A."/>
            <person name="Schornack S."/>
            <person name="Schwartz D.C."/>
            <person name="Schumann U.D."/>
            <person name="Schwessinger B."/>
            <person name="Seyer L."/>
            <person name="Sharpe T."/>
            <person name="Silvar C."/>
            <person name="Song J."/>
            <person name="Studholme D.J."/>
            <person name="Sykes S."/>
            <person name="Thines M."/>
            <person name="van de Vondervoort P.J."/>
            <person name="Phuntumart V."/>
            <person name="Wawra S."/>
            <person name="Weide R."/>
            <person name="Win J."/>
            <person name="Young C."/>
            <person name="Zhou S."/>
            <person name="Fry W."/>
            <person name="Meyers B.C."/>
            <person name="van West P."/>
            <person name="Ristaino J."/>
            <person name="Govers F."/>
            <person name="Birch P.R."/>
            <person name="Whisson S.C."/>
            <person name="Judelson H.S."/>
            <person name="Nusbaum C."/>
        </authorList>
    </citation>
    <scope>NUCLEOTIDE SEQUENCE [LARGE SCALE GENOMIC DNA]</scope>
    <source>
        <strain evidence="2">T30-4</strain>
    </source>
</reference>